<evidence type="ECO:0000256" key="2">
    <source>
        <dbReference type="ARBA" id="ARBA00022598"/>
    </source>
</evidence>
<dbReference type="PROSITE" id="PS50889">
    <property type="entry name" value="S4"/>
    <property type="match status" value="1"/>
</dbReference>
<evidence type="ECO:0000256" key="9">
    <source>
        <dbReference type="HAMAP-Rule" id="MF_02007"/>
    </source>
</evidence>
<dbReference type="GO" id="GO:0005829">
    <property type="term" value="C:cytosol"/>
    <property type="evidence" value="ECO:0007669"/>
    <property type="project" value="TreeGrafter"/>
</dbReference>
<gene>
    <name evidence="9" type="primary">tyrS</name>
    <name evidence="12" type="ORF">FKZ61_19215</name>
</gene>
<dbReference type="GO" id="GO:0003723">
    <property type="term" value="F:RNA binding"/>
    <property type="evidence" value="ECO:0007669"/>
    <property type="project" value="UniProtKB-KW"/>
</dbReference>
<evidence type="ECO:0000256" key="7">
    <source>
        <dbReference type="ARBA" id="ARBA00023146"/>
    </source>
</evidence>
<dbReference type="InterPro" id="IPR014729">
    <property type="entry name" value="Rossmann-like_a/b/a_fold"/>
</dbReference>
<dbReference type="PROSITE" id="PS00178">
    <property type="entry name" value="AA_TRNA_LIGASE_I"/>
    <property type="match status" value="1"/>
</dbReference>
<evidence type="ECO:0000313" key="12">
    <source>
        <dbReference type="EMBL" id="TQE93903.1"/>
    </source>
</evidence>
<dbReference type="OrthoDB" id="9804243at2"/>
<evidence type="ECO:0000256" key="3">
    <source>
        <dbReference type="ARBA" id="ARBA00022741"/>
    </source>
</evidence>
<evidence type="ECO:0000259" key="11">
    <source>
        <dbReference type="SMART" id="SM00363"/>
    </source>
</evidence>
<comment type="caution">
    <text evidence="12">The sequence shown here is derived from an EMBL/GenBank/DDBJ whole genome shotgun (WGS) entry which is preliminary data.</text>
</comment>
<sequence>MRILMRGVDFGDEQTYVNMERELRERLEESYNTGRPLKVYCGYDPSSPDLHLGHTITMRKLRQFQDLGHDVTFLIGTFTGIIGDPSDKESVRKQQTLEEALAKAKTYAEQAWRILDPEKTRVRYNHEWLSKLTFGDVIQLASHFTVQQFLARDNFQKRYQNGDAIWLHEFFYALMQGYDAVALETDVQIGGTDQLFNLMAGRKLMEAFGLRPQVVLTSPILVGTDGVMRMSKSAGNYIGIDEPPGVIFTKVLNVPDTAMRNYAELVTRWSQEEIDEMFRQIEAGTLDMRTFKHRLAREIVSIFHGEEAAEQAARDAARMHAGEAPSDAPTFQLQEALNIVELLHRAGLVKSKSEGRRLIQQGGVRINGETVADLDQVVQVPNGQELVIQAGKRKFLRVTRG</sequence>
<keyword evidence="4 9" id="KW-0067">ATP-binding</keyword>
<dbReference type="GO" id="GO:0005524">
    <property type="term" value="F:ATP binding"/>
    <property type="evidence" value="ECO:0007669"/>
    <property type="project" value="UniProtKB-UniRule"/>
</dbReference>
<dbReference type="InterPro" id="IPR002307">
    <property type="entry name" value="Tyr-tRNA-ligase"/>
</dbReference>
<dbReference type="Pfam" id="PF00579">
    <property type="entry name" value="tRNA-synt_1b"/>
    <property type="match status" value="1"/>
</dbReference>
<evidence type="ECO:0000256" key="5">
    <source>
        <dbReference type="ARBA" id="ARBA00022884"/>
    </source>
</evidence>
<name>A0A540VCV0_9CHLR</name>
<keyword evidence="13" id="KW-1185">Reference proteome</keyword>
<dbReference type="CDD" id="cd00805">
    <property type="entry name" value="TyrRS_core"/>
    <property type="match status" value="1"/>
</dbReference>
<comment type="function">
    <text evidence="9">Catalyzes the attachment of tyrosine to tRNA(Tyr) in a two-step reaction: tyrosine is first activated by ATP to form Tyr-AMP and then transferred to the acceptor end of tRNA(Tyr).</text>
</comment>
<evidence type="ECO:0000256" key="1">
    <source>
        <dbReference type="ARBA" id="ARBA00022490"/>
    </source>
</evidence>
<dbReference type="GO" id="GO:0006437">
    <property type="term" value="P:tyrosyl-tRNA aminoacylation"/>
    <property type="evidence" value="ECO:0007669"/>
    <property type="project" value="UniProtKB-UniRule"/>
</dbReference>
<dbReference type="Gene3D" id="1.10.240.10">
    <property type="entry name" value="Tyrosyl-Transfer RNA Synthetase"/>
    <property type="match status" value="1"/>
</dbReference>
<dbReference type="SUPFAM" id="SSF52374">
    <property type="entry name" value="Nucleotidylyl transferase"/>
    <property type="match status" value="1"/>
</dbReference>
<protein>
    <recommendedName>
        <fullName evidence="9">Tyrosine--tRNA ligase</fullName>
        <ecNumber evidence="9">6.1.1.1</ecNumber>
    </recommendedName>
    <alternativeName>
        <fullName evidence="9">Tyrosyl-tRNA synthetase</fullName>
        <shortName evidence="9">TyrRS</shortName>
    </alternativeName>
</protein>
<dbReference type="NCBIfam" id="TIGR00234">
    <property type="entry name" value="tyrS"/>
    <property type="match status" value="1"/>
</dbReference>
<dbReference type="InterPro" id="IPR036986">
    <property type="entry name" value="S4_RNA-bd_sf"/>
</dbReference>
<evidence type="ECO:0000256" key="6">
    <source>
        <dbReference type="ARBA" id="ARBA00022917"/>
    </source>
</evidence>
<keyword evidence="7 9" id="KW-0030">Aminoacyl-tRNA synthetase</keyword>
<comment type="subunit">
    <text evidence="9">Homodimer.</text>
</comment>
<dbReference type="PANTHER" id="PTHR11766">
    <property type="entry name" value="TYROSYL-TRNA SYNTHETASE"/>
    <property type="match status" value="1"/>
</dbReference>
<dbReference type="PRINTS" id="PR01040">
    <property type="entry name" value="TRNASYNTHTYR"/>
</dbReference>
<evidence type="ECO:0000313" key="13">
    <source>
        <dbReference type="Proteomes" id="UP000317371"/>
    </source>
</evidence>
<reference evidence="12 13" key="1">
    <citation type="submission" date="2019-06" db="EMBL/GenBank/DDBJ databases">
        <title>Genome sequence of Litorilinea aerophila BAA-2444.</title>
        <authorList>
            <person name="Maclea K.S."/>
            <person name="Maurais E.G."/>
            <person name="Iannazzi L.C."/>
        </authorList>
    </citation>
    <scope>NUCLEOTIDE SEQUENCE [LARGE SCALE GENOMIC DNA]</scope>
    <source>
        <strain evidence="12 13">ATCC BAA-2444</strain>
    </source>
</reference>
<dbReference type="FunCoup" id="A0A540VCV0">
    <property type="interactions" value="77"/>
</dbReference>
<evidence type="ECO:0000256" key="10">
    <source>
        <dbReference type="PROSITE-ProRule" id="PRU00182"/>
    </source>
</evidence>
<dbReference type="EC" id="6.1.1.1" evidence="9"/>
<accession>A0A540VCV0</accession>
<feature type="domain" description="RNA-binding S4" evidence="11">
    <location>
        <begin position="337"/>
        <end position="397"/>
    </location>
</feature>
<dbReference type="Gene3D" id="3.10.290.10">
    <property type="entry name" value="RNA-binding S4 domain"/>
    <property type="match status" value="1"/>
</dbReference>
<dbReference type="InterPro" id="IPR002942">
    <property type="entry name" value="S4_RNA-bd"/>
</dbReference>
<keyword evidence="3 9" id="KW-0547">Nucleotide-binding</keyword>
<dbReference type="FunFam" id="3.10.290.10:FF:000022">
    <property type="entry name" value="Tyrosine--tRNA ligase"/>
    <property type="match status" value="1"/>
</dbReference>
<dbReference type="SUPFAM" id="SSF55174">
    <property type="entry name" value="Alpha-L RNA-binding motif"/>
    <property type="match status" value="1"/>
</dbReference>
<dbReference type="InterPro" id="IPR054608">
    <property type="entry name" value="SYY-like_C"/>
</dbReference>
<comment type="caution">
    <text evidence="9">Lacks conserved residue(s) required for the propagation of feature annotation.</text>
</comment>
<keyword evidence="2 9" id="KW-0436">Ligase</keyword>
<comment type="similarity">
    <text evidence="9">Belongs to the class-I aminoacyl-tRNA synthetase family. TyrS type 2 subfamily.</text>
</comment>
<proteinExistence type="inferred from homology"/>
<comment type="catalytic activity">
    <reaction evidence="8 9">
        <text>tRNA(Tyr) + L-tyrosine + ATP = L-tyrosyl-tRNA(Tyr) + AMP + diphosphate + H(+)</text>
        <dbReference type="Rhea" id="RHEA:10220"/>
        <dbReference type="Rhea" id="RHEA-COMP:9706"/>
        <dbReference type="Rhea" id="RHEA-COMP:9707"/>
        <dbReference type="ChEBI" id="CHEBI:15378"/>
        <dbReference type="ChEBI" id="CHEBI:30616"/>
        <dbReference type="ChEBI" id="CHEBI:33019"/>
        <dbReference type="ChEBI" id="CHEBI:58315"/>
        <dbReference type="ChEBI" id="CHEBI:78442"/>
        <dbReference type="ChEBI" id="CHEBI:78536"/>
        <dbReference type="ChEBI" id="CHEBI:456215"/>
        <dbReference type="EC" id="6.1.1.1"/>
    </reaction>
</comment>
<dbReference type="GO" id="GO:0004831">
    <property type="term" value="F:tyrosine-tRNA ligase activity"/>
    <property type="evidence" value="ECO:0007669"/>
    <property type="project" value="UniProtKB-UniRule"/>
</dbReference>
<dbReference type="InterPro" id="IPR001412">
    <property type="entry name" value="aa-tRNA-synth_I_CS"/>
</dbReference>
<dbReference type="EMBL" id="VIGC01000031">
    <property type="protein sequence ID" value="TQE93903.1"/>
    <property type="molecule type" value="Genomic_DNA"/>
</dbReference>
<keyword evidence="1 9" id="KW-0963">Cytoplasm</keyword>
<dbReference type="CDD" id="cd00165">
    <property type="entry name" value="S4"/>
    <property type="match status" value="1"/>
</dbReference>
<dbReference type="PANTHER" id="PTHR11766:SF1">
    <property type="entry name" value="TYROSINE--TRNA LIGASE"/>
    <property type="match status" value="1"/>
</dbReference>
<dbReference type="SMART" id="SM00363">
    <property type="entry name" value="S4"/>
    <property type="match status" value="1"/>
</dbReference>
<comment type="subcellular location">
    <subcellularLocation>
        <location evidence="9">Cytoplasm</location>
    </subcellularLocation>
</comment>
<dbReference type="Proteomes" id="UP000317371">
    <property type="component" value="Unassembled WGS sequence"/>
</dbReference>
<organism evidence="12 13">
    <name type="scientific">Litorilinea aerophila</name>
    <dbReference type="NCBI Taxonomy" id="1204385"/>
    <lineage>
        <taxon>Bacteria</taxon>
        <taxon>Bacillati</taxon>
        <taxon>Chloroflexota</taxon>
        <taxon>Caldilineae</taxon>
        <taxon>Caldilineales</taxon>
        <taxon>Caldilineaceae</taxon>
        <taxon>Litorilinea</taxon>
    </lineage>
</organism>
<dbReference type="AlphaFoldDB" id="A0A540VCV0"/>
<feature type="binding site" evidence="9">
    <location>
        <position position="232"/>
    </location>
    <ligand>
        <name>ATP</name>
        <dbReference type="ChEBI" id="CHEBI:30616"/>
    </ligand>
</feature>
<dbReference type="Gene3D" id="3.40.50.620">
    <property type="entry name" value="HUPs"/>
    <property type="match status" value="1"/>
</dbReference>
<evidence type="ECO:0000256" key="4">
    <source>
        <dbReference type="ARBA" id="ARBA00022840"/>
    </source>
</evidence>
<dbReference type="Pfam" id="PF22421">
    <property type="entry name" value="SYY_C-terminal"/>
    <property type="match status" value="1"/>
</dbReference>
<keyword evidence="6 9" id="KW-0648">Protein biosynthesis</keyword>
<keyword evidence="5 10" id="KW-0694">RNA-binding</keyword>
<dbReference type="InterPro" id="IPR024088">
    <property type="entry name" value="Tyr-tRNA-ligase_bac-type"/>
</dbReference>
<feature type="short sequence motif" description="'HIGH' region" evidence="9">
    <location>
        <begin position="45"/>
        <end position="54"/>
    </location>
</feature>
<dbReference type="InterPro" id="IPR002305">
    <property type="entry name" value="aa-tRNA-synth_Ic"/>
</dbReference>
<evidence type="ECO:0000256" key="8">
    <source>
        <dbReference type="ARBA" id="ARBA00048248"/>
    </source>
</evidence>
<dbReference type="InterPro" id="IPR024108">
    <property type="entry name" value="Tyr-tRNA-ligase_bac_2"/>
</dbReference>
<dbReference type="HAMAP" id="MF_02007">
    <property type="entry name" value="Tyr_tRNA_synth_type2"/>
    <property type="match status" value="1"/>
</dbReference>
<dbReference type="InParanoid" id="A0A540VCV0"/>